<protein>
    <submittedName>
        <fullName evidence="6">NACHT family NTPase</fullName>
    </submittedName>
</protein>
<dbReference type="SUPFAM" id="SSF53474">
    <property type="entry name" value="alpha/beta-Hydrolases"/>
    <property type="match status" value="1"/>
</dbReference>
<dbReference type="Gene3D" id="3.40.50.1820">
    <property type="entry name" value="alpha/beta hydrolase"/>
    <property type="match status" value="1"/>
</dbReference>
<gene>
    <name evidence="6" type="ORF">J2T15_001962</name>
</gene>
<evidence type="ECO:0000256" key="4">
    <source>
        <dbReference type="ARBA" id="ARBA00023136"/>
    </source>
</evidence>
<feature type="compositionally biased region" description="Basic residues" evidence="5">
    <location>
        <begin position="1"/>
        <end position="10"/>
    </location>
</feature>
<evidence type="ECO:0000256" key="2">
    <source>
        <dbReference type="ARBA" id="ARBA00004370"/>
    </source>
</evidence>
<keyword evidence="4" id="KW-0472">Membrane</keyword>
<sequence>MKKWRIGKAQKKNDSQSSDFGKKEGLHEIRESTNKSAIIFVHGLGGHPFQTWTKKNCDPLPLLMKKDDSFNEYDIYSFGYKTNFILKGHHIKDISDLLFTEIKARVHYKEIYFVTHSMGGVIVQSMLVEQVERGNYDFLNLNRGIIYLAVPFGGSNIASVASKAYAFIPPLIGDQLISVQVRSLKVYSRELHELSVKWLRYVSSLNHIRQKIIYGKSDWAVGVASSHAPYISDVDSVEEDHRSICKIDHNSTVYRLLTQFFAASKQYSSPKAQKEIDTPGQRYIESTEQIILPLVYAPLDDYIPRRVIKLEKSNSASWLISLEELHGILEVIKENKLITLLGGAGTGKSTELKFLASMLSNDPCGYYPVLINLNKYTPRSLTELLNEFWSDWRNVSEDQLLLILDGLDEIESKYKKDAIRFIELFVDQHPMINILISCRKNFYQSENSDFSGTLQGFKSYVLYDLDQNDIDLFIESKLGAKSIDFKDVILENKLQELIRIPFYLIRMVRMYIKDGVLPSNKSQLYEQLLSQGINNDVEHFRNTFELHEERKTLIEALESLALGMEDLGRNYVTDEELCLLVNNNDIREILSHCSVWKKQGDAYGVKWQFEHNNFQEYLAARILARQDLDTIKTFLAFPPEFKKVIPSWVNTLSFLVNIIDFRDERFTQLLKWLHNNDPEMIVYFETEHVEEALRIQLFKQVFNIYKEKQIWINRDKFDLSSLARFGQSIETIDLLINEIKTDQNYTTRVNALKLISFMKVSVPKRSEVCSILLEILMNENQQVIIRSTALATLTYLHFQADQVVEAVVNSIRHSTDDSLRTNLYTFLINSNAVDRYVDVFLEGIKYVGINISDSESRLINERIELEAGLQKVSSTEGIQKIIQFFNENLEKQDHHFWNDLVEAIANNAAKAFEFDSNIYLACFELYKNLNKYYWQNEAAKFVLFFDKTKTRQKAIDSLLFEKIEDRYNWDALGLLIKEEHIESIIDKYRKGELTDENIWSLQWAINWKIKDIFNKRINGVSENKFLLQPSRDYEKERKLRSIQDFNLLFNKEAFVEQIRLLYVEKQAMTKDELIKAKMQLQEKGLSYSDIVVRFLYQLAGSVSLTLDRVLHIVETMDWDSFWINEVHKIMSSSNEIEISEKQRELIKSWCERNVENADFKSALTKNPNGSTSGNTTCINLWFFFRMLNLTFPKKILLDMISFDWIEGSKMLGIEYLEEHLDLDSMSEQIWRNLTEGINIDEVLINHIHFCMRHDIQEVLPISLSLIIDGSKSEAVRIVALHTYLKLAKELNIIISKIKDIDGSFKYEVIKSLFERGYQDHCYDQLNTLLQDETIEKDKLEATKYLIKLQDIEALKFYVSWVRKKVKEQEVINILMPLQTLNGIDALPYVIELLELTYLEGFKQDQFERIDTEVRNALVNIALQSSDNYNHVKLEVEKFVKNNMHLKYVNFLYSFIEDMEARYYVTLQSGRDIGEVIKHLESIKK</sequence>
<reference evidence="6 7" key="1">
    <citation type="submission" date="2023-07" db="EMBL/GenBank/DDBJ databases">
        <title>Sorghum-associated microbial communities from plants grown in Nebraska, USA.</title>
        <authorList>
            <person name="Schachtman D."/>
        </authorList>
    </citation>
    <scope>NUCLEOTIDE SEQUENCE [LARGE SCALE GENOMIC DNA]</scope>
    <source>
        <strain evidence="6 7">CC482</strain>
    </source>
</reference>
<dbReference type="PANTHER" id="PTHR48182">
    <property type="entry name" value="PROTEIN SERAC1"/>
    <property type="match status" value="1"/>
</dbReference>
<keyword evidence="3" id="KW-0256">Endoplasmic reticulum</keyword>
<dbReference type="RefSeq" id="WP_307203397.1">
    <property type="nucleotide sequence ID" value="NZ_JAUSSU010000003.1"/>
</dbReference>
<name>A0ABT9TZT5_PAEHA</name>
<dbReference type="InterPro" id="IPR027417">
    <property type="entry name" value="P-loop_NTPase"/>
</dbReference>
<accession>A0ABT9TZT5</accession>
<comment type="caution">
    <text evidence="6">The sequence shown here is derived from an EMBL/GenBank/DDBJ whole genome shotgun (WGS) entry which is preliminary data.</text>
</comment>
<dbReference type="Gene3D" id="3.40.50.300">
    <property type="entry name" value="P-loop containing nucleotide triphosphate hydrolases"/>
    <property type="match status" value="1"/>
</dbReference>
<evidence type="ECO:0000256" key="1">
    <source>
        <dbReference type="ARBA" id="ARBA00004240"/>
    </source>
</evidence>
<keyword evidence="7" id="KW-1185">Reference proteome</keyword>
<evidence type="ECO:0000313" key="6">
    <source>
        <dbReference type="EMBL" id="MDQ0112527.1"/>
    </source>
</evidence>
<evidence type="ECO:0000256" key="5">
    <source>
        <dbReference type="SAM" id="MobiDB-lite"/>
    </source>
</evidence>
<dbReference type="InterPro" id="IPR029058">
    <property type="entry name" value="AB_hydrolase_fold"/>
</dbReference>
<dbReference type="SUPFAM" id="SSF48371">
    <property type="entry name" value="ARM repeat"/>
    <property type="match status" value="1"/>
</dbReference>
<dbReference type="Proteomes" id="UP001229346">
    <property type="component" value="Unassembled WGS sequence"/>
</dbReference>
<dbReference type="InterPro" id="IPR016024">
    <property type="entry name" value="ARM-type_fold"/>
</dbReference>
<dbReference type="PANTHER" id="PTHR48182:SF2">
    <property type="entry name" value="PROTEIN SERAC1"/>
    <property type="match status" value="1"/>
</dbReference>
<organism evidence="6 7">
    <name type="scientific">Paenibacillus harenae</name>
    <dbReference type="NCBI Taxonomy" id="306543"/>
    <lineage>
        <taxon>Bacteria</taxon>
        <taxon>Bacillati</taxon>
        <taxon>Bacillota</taxon>
        <taxon>Bacilli</taxon>
        <taxon>Bacillales</taxon>
        <taxon>Paenibacillaceae</taxon>
        <taxon>Paenibacillus</taxon>
    </lineage>
</organism>
<dbReference type="SUPFAM" id="SSF52540">
    <property type="entry name" value="P-loop containing nucleoside triphosphate hydrolases"/>
    <property type="match status" value="1"/>
</dbReference>
<evidence type="ECO:0000256" key="3">
    <source>
        <dbReference type="ARBA" id="ARBA00022824"/>
    </source>
</evidence>
<dbReference type="EMBL" id="JAUSSU010000003">
    <property type="protein sequence ID" value="MDQ0112527.1"/>
    <property type="molecule type" value="Genomic_DNA"/>
</dbReference>
<evidence type="ECO:0000313" key="7">
    <source>
        <dbReference type="Proteomes" id="UP001229346"/>
    </source>
</evidence>
<comment type="subcellular location">
    <subcellularLocation>
        <location evidence="1">Endoplasmic reticulum</location>
    </subcellularLocation>
    <subcellularLocation>
        <location evidence="2">Membrane</location>
    </subcellularLocation>
</comment>
<proteinExistence type="predicted"/>
<feature type="region of interest" description="Disordered" evidence="5">
    <location>
        <begin position="1"/>
        <end position="25"/>
    </location>
</feature>
<dbReference type="InterPro" id="IPR052374">
    <property type="entry name" value="SERAC1"/>
</dbReference>